<dbReference type="GO" id="GO:0005829">
    <property type="term" value="C:cytosol"/>
    <property type="evidence" value="ECO:0007669"/>
    <property type="project" value="TreeGrafter"/>
</dbReference>
<comment type="caution">
    <text evidence="7">The sequence shown here is derived from an EMBL/GenBank/DDBJ whole genome shotgun (WGS) entry which is preliminary data.</text>
</comment>
<evidence type="ECO:0000256" key="5">
    <source>
        <dbReference type="ARBA" id="ARBA00023163"/>
    </source>
</evidence>
<dbReference type="InterPro" id="IPR030842">
    <property type="entry name" value="TF_NusA_bacterial"/>
</dbReference>
<accession>A0A7Z6YA68</accession>
<dbReference type="InterPro" id="IPR015946">
    <property type="entry name" value="KH_dom-like_a/b"/>
</dbReference>
<gene>
    <name evidence="7" type="ORF">EGV97_10340</name>
</gene>
<name>A0A7Z6YA68_HELPX</name>
<dbReference type="PANTHER" id="PTHR22648">
    <property type="entry name" value="TRANSCRIPTION TERMINATION FACTOR NUSA"/>
    <property type="match status" value="1"/>
</dbReference>
<keyword evidence="1" id="KW-0806">Transcription termination</keyword>
<evidence type="ECO:0000256" key="2">
    <source>
        <dbReference type="ARBA" id="ARBA00022490"/>
    </source>
</evidence>
<evidence type="ECO:0000256" key="3">
    <source>
        <dbReference type="ARBA" id="ARBA00022884"/>
    </source>
</evidence>
<dbReference type="Proteomes" id="UP000276972">
    <property type="component" value="Unassembled WGS sequence"/>
</dbReference>
<dbReference type="PANTHER" id="PTHR22648:SF0">
    <property type="entry name" value="TRANSCRIPTION TERMINATION_ANTITERMINATION PROTEIN NUSA"/>
    <property type="match status" value="1"/>
</dbReference>
<protein>
    <submittedName>
        <fullName evidence="7">Transcription termination/antitermination protein NusA</fullName>
    </submittedName>
</protein>
<dbReference type="GO" id="GO:0031564">
    <property type="term" value="P:transcription antitermination"/>
    <property type="evidence" value="ECO:0007669"/>
    <property type="project" value="InterPro"/>
</dbReference>
<dbReference type="Pfam" id="PF26594">
    <property type="entry name" value="KH_NusA_2nd"/>
    <property type="match status" value="1"/>
</dbReference>
<evidence type="ECO:0000313" key="8">
    <source>
        <dbReference type="Proteomes" id="UP000276972"/>
    </source>
</evidence>
<reference evidence="7 8" key="1">
    <citation type="submission" date="2018-11" db="EMBL/GenBank/DDBJ databases">
        <authorList>
            <person name="Gutierrez A.J."/>
            <person name="Bravo M."/>
        </authorList>
    </citation>
    <scope>NUCLEOTIDE SEQUENCE [LARGE SCALE GENOMIC DNA]</scope>
    <source>
        <strain evidence="7 8">22388</strain>
    </source>
</reference>
<organism evidence="7 8">
    <name type="scientific">Helicobacter pylori</name>
    <name type="common">Campylobacter pylori</name>
    <dbReference type="NCBI Taxonomy" id="210"/>
    <lineage>
        <taxon>Bacteria</taxon>
        <taxon>Pseudomonadati</taxon>
        <taxon>Campylobacterota</taxon>
        <taxon>Epsilonproteobacteria</taxon>
        <taxon>Campylobacterales</taxon>
        <taxon>Helicobacteraceae</taxon>
        <taxon>Helicobacter</taxon>
    </lineage>
</organism>
<dbReference type="InterPro" id="IPR009019">
    <property type="entry name" value="KH_sf_prok-type"/>
</dbReference>
<dbReference type="AlphaFoldDB" id="A0A7Z6YA68"/>
<keyword evidence="3" id="KW-0694">RNA-binding</keyword>
<proteinExistence type="predicted"/>
<evidence type="ECO:0000259" key="6">
    <source>
        <dbReference type="Pfam" id="PF26594"/>
    </source>
</evidence>
<feature type="domain" description="NusA-like second KH" evidence="6">
    <location>
        <begin position="17"/>
        <end position="105"/>
    </location>
</feature>
<keyword evidence="4" id="KW-0805">Transcription regulation</keyword>
<dbReference type="Gene3D" id="3.30.300.20">
    <property type="match status" value="1"/>
</dbReference>
<dbReference type="EMBL" id="RPFP01000305">
    <property type="protein sequence ID" value="RPF64483.1"/>
    <property type="molecule type" value="Genomic_DNA"/>
</dbReference>
<sequence>NELNKENIDCIEYSNVPEIYITLALAPAKILSVEVKKIPIEELSAEEKESIQERFIVNNHLQKAKVRLLDIEKSKAIGKGGVNVCLASMLTGYHIEFETIPSVKENAENESEKETPKVGVEALESLFKN</sequence>
<keyword evidence="5" id="KW-0804">Transcription</keyword>
<dbReference type="SUPFAM" id="SSF54814">
    <property type="entry name" value="Prokaryotic type KH domain (KH-domain type II)"/>
    <property type="match status" value="1"/>
</dbReference>
<evidence type="ECO:0000256" key="4">
    <source>
        <dbReference type="ARBA" id="ARBA00023015"/>
    </source>
</evidence>
<dbReference type="GO" id="GO:0003723">
    <property type="term" value="F:RNA binding"/>
    <property type="evidence" value="ECO:0007669"/>
    <property type="project" value="UniProtKB-KW"/>
</dbReference>
<keyword evidence="2" id="KW-0963">Cytoplasm</keyword>
<feature type="non-terminal residue" evidence="7">
    <location>
        <position position="1"/>
    </location>
</feature>
<evidence type="ECO:0000313" key="7">
    <source>
        <dbReference type="EMBL" id="RPF64483.1"/>
    </source>
</evidence>
<evidence type="ECO:0000256" key="1">
    <source>
        <dbReference type="ARBA" id="ARBA00022472"/>
    </source>
</evidence>
<dbReference type="InterPro" id="IPR058582">
    <property type="entry name" value="KH_NusA_2nd"/>
</dbReference>
<dbReference type="GO" id="GO:0006353">
    <property type="term" value="P:DNA-templated transcription termination"/>
    <property type="evidence" value="ECO:0007669"/>
    <property type="project" value="UniProtKB-KW"/>
</dbReference>